<feature type="region of interest" description="Disordered" evidence="1">
    <location>
        <begin position="183"/>
        <end position="206"/>
    </location>
</feature>
<keyword evidence="2" id="KW-0812">Transmembrane</keyword>
<keyword evidence="2" id="KW-1133">Transmembrane helix</keyword>
<dbReference type="AlphaFoldDB" id="A0A6P1CFM5"/>
<evidence type="ECO:0000256" key="1">
    <source>
        <dbReference type="SAM" id="MobiDB-lite"/>
    </source>
</evidence>
<protein>
    <recommendedName>
        <fullName evidence="5">Mce-associated membrane protein</fullName>
    </recommendedName>
</protein>
<evidence type="ECO:0000313" key="3">
    <source>
        <dbReference type="EMBL" id="NEW31379.1"/>
    </source>
</evidence>
<comment type="caution">
    <text evidence="3">The sequence shown here is derived from an EMBL/GenBank/DDBJ whole genome shotgun (WGS) entry which is preliminary data.</text>
</comment>
<dbReference type="RefSeq" id="WP_148280784.1">
    <property type="nucleotide sequence ID" value="NZ_AP026975.1"/>
</dbReference>
<sequence>MTKESETGPMVDNADNNERGVLPVVLAFVAGVVLVALVVTAVVFFRQAQQRGDELAAQDESSRAACEFARVTNTYDYAGNLDNFIAELKGRATENVVSDLEQNWEVLRQILVESQVKAWVDKATCGFRSGDTEKTEVLVNLSLMKTNSVTPEPKRQDIAVVAGMEKSGDKWLVNKWELAMLPGLDPNAAQQPPAPPADQPAPEPGN</sequence>
<evidence type="ECO:0000256" key="2">
    <source>
        <dbReference type="SAM" id="Phobius"/>
    </source>
</evidence>
<proteinExistence type="predicted"/>
<dbReference type="EMBL" id="JAAGVB010000002">
    <property type="protein sequence ID" value="NEW31379.1"/>
    <property type="molecule type" value="Genomic_DNA"/>
</dbReference>
<feature type="compositionally biased region" description="Pro residues" evidence="1">
    <location>
        <begin position="192"/>
        <end position="206"/>
    </location>
</feature>
<evidence type="ECO:0008006" key="5">
    <source>
        <dbReference type="Google" id="ProtNLM"/>
    </source>
</evidence>
<reference evidence="3 4" key="1">
    <citation type="submission" date="2020-01" db="EMBL/GenBank/DDBJ databases">
        <title>Genetics and antimicrobial susceptibilities of Nocardia species isolated from the soil; a comparison with species isolated from humans.</title>
        <authorList>
            <person name="Carrasco G."/>
            <person name="Monzon S."/>
            <person name="Sansegundo M."/>
            <person name="Garcia E."/>
            <person name="Garrido N."/>
            <person name="Medina M.J."/>
            <person name="Villalon P."/>
            <person name="Ramirez-Arocha A.C."/>
            <person name="Jimenez P."/>
            <person name="Cuesta I."/>
            <person name="Valdezate S."/>
        </authorList>
    </citation>
    <scope>NUCLEOTIDE SEQUENCE [LARGE SCALE GENOMIC DNA]</scope>
    <source>
        <strain evidence="3 4">CNM20110626</strain>
    </source>
</reference>
<keyword evidence="2" id="KW-0472">Membrane</keyword>
<gene>
    <name evidence="3" type="ORF">GV791_02225</name>
</gene>
<name>A0A6P1CFM5_9NOCA</name>
<accession>A0A6P1CFM5</accession>
<dbReference type="Proteomes" id="UP000471166">
    <property type="component" value="Unassembled WGS sequence"/>
</dbReference>
<organism evidence="3 4">
    <name type="scientific">Nocardia cyriacigeorgica</name>
    <dbReference type="NCBI Taxonomy" id="135487"/>
    <lineage>
        <taxon>Bacteria</taxon>
        <taxon>Bacillati</taxon>
        <taxon>Actinomycetota</taxon>
        <taxon>Actinomycetes</taxon>
        <taxon>Mycobacteriales</taxon>
        <taxon>Nocardiaceae</taxon>
        <taxon>Nocardia</taxon>
    </lineage>
</organism>
<evidence type="ECO:0000313" key="4">
    <source>
        <dbReference type="Proteomes" id="UP000471166"/>
    </source>
</evidence>
<feature type="transmembrane region" description="Helical" evidence="2">
    <location>
        <begin position="20"/>
        <end position="45"/>
    </location>
</feature>